<reference evidence="2" key="1">
    <citation type="submission" date="2021-05" db="EMBL/GenBank/DDBJ databases">
        <title>Direct Submission.</title>
        <authorList>
            <person name="Li K."/>
            <person name="Gao J."/>
        </authorList>
    </citation>
    <scope>NUCLEOTIDE SEQUENCE [LARGE SCALE GENOMIC DNA]</scope>
    <source>
        <strain evidence="2">MG62</strain>
    </source>
</reference>
<dbReference type="Proteomes" id="UP000679629">
    <property type="component" value="Chromosome"/>
</dbReference>
<sequence>MAAGVIVVASAASAGCASSEDGESQASCAFVVEYDKRLYSSVANVDFEVGRKLGPAVLPPCDDTPNSGSAPESPGSTVVYAIEGVDPAIAIAREGAPEGVLLVAGTGNDLPPEIKKLLKGS</sequence>
<name>A0ABX8G4Z3_9ACTN</name>
<evidence type="ECO:0008006" key="3">
    <source>
        <dbReference type="Google" id="ProtNLM"/>
    </source>
</evidence>
<dbReference type="Pfam" id="PF19797">
    <property type="entry name" value="DUF6281"/>
    <property type="match status" value="1"/>
</dbReference>
<keyword evidence="2" id="KW-1185">Reference proteome</keyword>
<protein>
    <recommendedName>
        <fullName evidence="3">Lipoprotein</fullName>
    </recommendedName>
</protein>
<proteinExistence type="predicted"/>
<evidence type="ECO:0000313" key="1">
    <source>
        <dbReference type="EMBL" id="QWB28439.1"/>
    </source>
</evidence>
<accession>A0ABX8G4Z3</accession>
<gene>
    <name evidence="1" type="ORF">KJK29_26015</name>
</gene>
<evidence type="ECO:0000313" key="2">
    <source>
        <dbReference type="Proteomes" id="UP000679629"/>
    </source>
</evidence>
<dbReference type="InterPro" id="IPR046248">
    <property type="entry name" value="DUF6281"/>
</dbReference>
<dbReference type="EMBL" id="CP075896">
    <property type="protein sequence ID" value="QWB28439.1"/>
    <property type="molecule type" value="Genomic_DNA"/>
</dbReference>
<organism evidence="1 2">
    <name type="scientific">Streptomyces koelreuteriae</name>
    <dbReference type="NCBI Taxonomy" id="2838015"/>
    <lineage>
        <taxon>Bacteria</taxon>
        <taxon>Bacillati</taxon>
        <taxon>Actinomycetota</taxon>
        <taxon>Actinomycetes</taxon>
        <taxon>Kitasatosporales</taxon>
        <taxon>Streptomycetaceae</taxon>
        <taxon>Streptomyces</taxon>
    </lineage>
</organism>